<dbReference type="AlphaFoldDB" id="A0A1N6E4S6"/>
<dbReference type="InterPro" id="IPR008331">
    <property type="entry name" value="Ferritin_DPS_dom"/>
</dbReference>
<comment type="similarity">
    <text evidence="1 2">Belongs to the Dps family.</text>
</comment>
<dbReference type="PRINTS" id="PR01346">
    <property type="entry name" value="HELNAPAPROT"/>
</dbReference>
<dbReference type="STRING" id="226505.SAMN05444394_1713"/>
<dbReference type="Proteomes" id="UP000185221">
    <property type="component" value="Unassembled WGS sequence"/>
</dbReference>
<feature type="domain" description="Ferritin/DPS" evidence="3">
    <location>
        <begin position="34"/>
        <end position="168"/>
    </location>
</feature>
<dbReference type="PANTHER" id="PTHR42932:SF1">
    <property type="entry name" value="GENERAL STRESS PROTEIN 20U"/>
    <property type="match status" value="1"/>
</dbReference>
<proteinExistence type="inferred from homology"/>
<dbReference type="InterPro" id="IPR002177">
    <property type="entry name" value="DPS_DNA-bd"/>
</dbReference>
<evidence type="ECO:0000313" key="4">
    <source>
        <dbReference type="EMBL" id="SIN77991.1"/>
    </source>
</evidence>
<dbReference type="SUPFAM" id="SSF47240">
    <property type="entry name" value="Ferritin-like"/>
    <property type="match status" value="1"/>
</dbReference>
<dbReference type="PROSITE" id="PS00819">
    <property type="entry name" value="DPS_2"/>
    <property type="match status" value="1"/>
</dbReference>
<dbReference type="PROSITE" id="PS00818">
    <property type="entry name" value="DPS_1"/>
    <property type="match status" value="1"/>
</dbReference>
<dbReference type="CDD" id="cd01043">
    <property type="entry name" value="DPS"/>
    <property type="match status" value="1"/>
</dbReference>
<evidence type="ECO:0000313" key="5">
    <source>
        <dbReference type="Proteomes" id="UP000185221"/>
    </source>
</evidence>
<dbReference type="GO" id="GO:0003677">
    <property type="term" value="F:DNA binding"/>
    <property type="evidence" value="ECO:0007669"/>
    <property type="project" value="UniProtKB-KW"/>
</dbReference>
<dbReference type="InterPro" id="IPR023188">
    <property type="entry name" value="DPS_DNA-bd_CS"/>
</dbReference>
<dbReference type="PANTHER" id="PTHR42932">
    <property type="entry name" value="GENERAL STRESS PROTEIN 20U"/>
    <property type="match status" value="1"/>
</dbReference>
<name>A0A1N6E4S6_9BACT</name>
<dbReference type="GO" id="GO:0016722">
    <property type="term" value="F:oxidoreductase activity, acting on metal ions"/>
    <property type="evidence" value="ECO:0007669"/>
    <property type="project" value="InterPro"/>
</dbReference>
<sequence length="171" mass="19726">MDNLTNTNTMNTNKATLENHLKLDNKAMTNLASNMNDLLSDYHIFYQNVRGFHWNVKGENFFELHEKFEELYTKLYQNIDDLAERVVTIGFKPKHAYSDYLKNSIHKEITDVSNGEECVKHVIDGLGILAKSHRKVAEEAGEAGDIATEDMLTAFVGDLEKRMWMFTMFVK</sequence>
<dbReference type="InterPro" id="IPR009078">
    <property type="entry name" value="Ferritin-like_SF"/>
</dbReference>
<dbReference type="EMBL" id="FSRC01000001">
    <property type="protein sequence ID" value="SIN77991.1"/>
    <property type="molecule type" value="Genomic_DNA"/>
</dbReference>
<keyword evidence="4" id="KW-0238">DNA-binding</keyword>
<dbReference type="PIRSF" id="PIRSF005900">
    <property type="entry name" value="Dps"/>
    <property type="match status" value="1"/>
</dbReference>
<reference evidence="5" key="1">
    <citation type="submission" date="2016-11" db="EMBL/GenBank/DDBJ databases">
        <authorList>
            <person name="Varghese N."/>
            <person name="Submissions S."/>
        </authorList>
    </citation>
    <scope>NUCLEOTIDE SEQUENCE [LARGE SCALE GENOMIC DNA]</scope>
    <source>
        <strain evidence="5">DSM 15292</strain>
    </source>
</reference>
<gene>
    <name evidence="4" type="ORF">SAMN05444394_1713</name>
</gene>
<dbReference type="InterPro" id="IPR012347">
    <property type="entry name" value="Ferritin-like"/>
</dbReference>
<protein>
    <submittedName>
        <fullName evidence="4">Starvation-inducible DNA-binding protein</fullName>
    </submittedName>
</protein>
<evidence type="ECO:0000259" key="3">
    <source>
        <dbReference type="Pfam" id="PF00210"/>
    </source>
</evidence>
<evidence type="ECO:0000256" key="2">
    <source>
        <dbReference type="RuleBase" id="RU003875"/>
    </source>
</evidence>
<dbReference type="GO" id="GO:0008199">
    <property type="term" value="F:ferric iron binding"/>
    <property type="evidence" value="ECO:0007669"/>
    <property type="project" value="InterPro"/>
</dbReference>
<dbReference type="Gene3D" id="1.20.1260.10">
    <property type="match status" value="1"/>
</dbReference>
<keyword evidence="5" id="KW-1185">Reference proteome</keyword>
<accession>A0A1N6E4S6</accession>
<dbReference type="Pfam" id="PF00210">
    <property type="entry name" value="Ferritin"/>
    <property type="match status" value="1"/>
</dbReference>
<organism evidence="4 5">
    <name type="scientific">Algoriphagus halophilus</name>
    <dbReference type="NCBI Taxonomy" id="226505"/>
    <lineage>
        <taxon>Bacteria</taxon>
        <taxon>Pseudomonadati</taxon>
        <taxon>Bacteroidota</taxon>
        <taxon>Cytophagia</taxon>
        <taxon>Cytophagales</taxon>
        <taxon>Cyclobacteriaceae</taxon>
        <taxon>Algoriphagus</taxon>
    </lineage>
</organism>
<evidence type="ECO:0000256" key="1">
    <source>
        <dbReference type="ARBA" id="ARBA00009497"/>
    </source>
</evidence>